<name>A0A7T7XMU6_9SPIR</name>
<dbReference type="EMBL" id="CP067089">
    <property type="protein sequence ID" value="QQO09271.1"/>
    <property type="molecule type" value="Genomic_DNA"/>
</dbReference>
<dbReference type="PANTHER" id="PTHR30222:SF17">
    <property type="entry name" value="SPERMIDINE_PUTRESCINE-BINDING PERIPLASMIC PROTEIN"/>
    <property type="match status" value="1"/>
</dbReference>
<proteinExistence type="predicted"/>
<keyword evidence="3 6" id="KW-0732">Signal</keyword>
<dbReference type="InterPro" id="IPR001188">
    <property type="entry name" value="Sperm_putr-bd"/>
</dbReference>
<evidence type="ECO:0000256" key="4">
    <source>
        <dbReference type="ARBA" id="ARBA00022764"/>
    </source>
</evidence>
<evidence type="ECO:0000256" key="5">
    <source>
        <dbReference type="PIRSR" id="PIRSR019574-1"/>
    </source>
</evidence>
<evidence type="ECO:0000313" key="7">
    <source>
        <dbReference type="EMBL" id="QQO09271.1"/>
    </source>
</evidence>
<dbReference type="AlphaFoldDB" id="A0A7T7XMU6"/>
<protein>
    <submittedName>
        <fullName evidence="7">Extracellular solute-binding protein</fullName>
    </submittedName>
</protein>
<dbReference type="RefSeq" id="WP_215626577.1">
    <property type="nucleotide sequence ID" value="NZ_CP067089.2"/>
</dbReference>
<keyword evidence="2" id="KW-0813">Transport</keyword>
<evidence type="ECO:0000313" key="8">
    <source>
        <dbReference type="Proteomes" id="UP000595917"/>
    </source>
</evidence>
<feature type="binding site" evidence="5">
    <location>
        <begin position="175"/>
        <end position="178"/>
    </location>
    <ligand>
        <name>spermidine</name>
        <dbReference type="ChEBI" id="CHEBI:57834"/>
    </ligand>
</feature>
<dbReference type="Pfam" id="PF13416">
    <property type="entry name" value="SBP_bac_8"/>
    <property type="match status" value="1"/>
</dbReference>
<keyword evidence="4" id="KW-0574">Periplasm</keyword>
<dbReference type="PIRSF" id="PIRSF019574">
    <property type="entry name" value="Periplasmic_polyamine_BP"/>
    <property type="match status" value="1"/>
</dbReference>
<dbReference type="SUPFAM" id="SSF53850">
    <property type="entry name" value="Periplasmic binding protein-like II"/>
    <property type="match status" value="1"/>
</dbReference>
<dbReference type="GO" id="GO:0042597">
    <property type="term" value="C:periplasmic space"/>
    <property type="evidence" value="ECO:0007669"/>
    <property type="project" value="UniProtKB-SubCell"/>
</dbReference>
<dbReference type="InterPro" id="IPR006059">
    <property type="entry name" value="SBP"/>
</dbReference>
<sequence>MKSLKKKSWVTAVCTAAAVCAAALFTGCSGSGDSSRLYIYNWTYYTPDSVIQKFEEEYGVTVVYDSYASNEELFAKLMAGGSGYDIIFPSGDYVSIMIKLDMLEHIDRSKLTNLGNIDPMVLEKATYDPRMDYSVPYYFGAAGIAVNTARVPQFERSWSMFGRTDLKGKMTMMDDMREVMGDALAHLGYSINTINPAEIAEARDLINSSWKPNLVKFDAESFGKGFADGDFWVVQGYAEVVYEEISEAQKKDTYFFIPPEGGPSYIDSMCILKGSKNRDLAHTFIDFIHRPEIYAEFTDSFGFPATVNIPAREYKKVTPYYTAEELVNTELKNDLGEYLELYNDAWLKIRVGN</sequence>
<comment type="subcellular location">
    <subcellularLocation>
        <location evidence="1">Periplasm</location>
    </subcellularLocation>
</comment>
<feature type="signal peptide" evidence="6">
    <location>
        <begin position="1"/>
        <end position="21"/>
    </location>
</feature>
<evidence type="ECO:0000256" key="2">
    <source>
        <dbReference type="ARBA" id="ARBA00022448"/>
    </source>
</evidence>
<dbReference type="KEGG" id="bhc:JFL75_20470"/>
<reference evidence="7" key="1">
    <citation type="submission" date="2021-01" db="EMBL/GenBank/DDBJ databases">
        <title>Description of Breznakiella homolactica.</title>
        <authorList>
            <person name="Song Y."/>
            <person name="Brune A."/>
        </authorList>
    </citation>
    <scope>NUCLEOTIDE SEQUENCE</scope>
    <source>
        <strain evidence="7">RmG30</strain>
    </source>
</reference>
<dbReference type="PROSITE" id="PS51257">
    <property type="entry name" value="PROKAR_LIPOPROTEIN"/>
    <property type="match status" value="1"/>
</dbReference>
<dbReference type="GO" id="GO:0019808">
    <property type="term" value="F:polyamine binding"/>
    <property type="evidence" value="ECO:0007669"/>
    <property type="project" value="InterPro"/>
</dbReference>
<evidence type="ECO:0000256" key="6">
    <source>
        <dbReference type="SAM" id="SignalP"/>
    </source>
</evidence>
<dbReference type="GO" id="GO:0015846">
    <property type="term" value="P:polyamine transport"/>
    <property type="evidence" value="ECO:0007669"/>
    <property type="project" value="InterPro"/>
</dbReference>
<keyword evidence="8" id="KW-1185">Reference proteome</keyword>
<organism evidence="7 8">
    <name type="scientific">Breznakiella homolactica</name>
    <dbReference type="NCBI Taxonomy" id="2798577"/>
    <lineage>
        <taxon>Bacteria</taxon>
        <taxon>Pseudomonadati</taxon>
        <taxon>Spirochaetota</taxon>
        <taxon>Spirochaetia</taxon>
        <taxon>Spirochaetales</taxon>
        <taxon>Breznakiellaceae</taxon>
        <taxon>Breznakiella</taxon>
    </lineage>
</organism>
<evidence type="ECO:0000256" key="1">
    <source>
        <dbReference type="ARBA" id="ARBA00004418"/>
    </source>
</evidence>
<evidence type="ECO:0000256" key="3">
    <source>
        <dbReference type="ARBA" id="ARBA00022729"/>
    </source>
</evidence>
<feature type="chain" id="PRO_5031210213" evidence="6">
    <location>
        <begin position="22"/>
        <end position="353"/>
    </location>
</feature>
<dbReference type="PANTHER" id="PTHR30222">
    <property type="entry name" value="SPERMIDINE/PUTRESCINE-BINDING PERIPLASMIC PROTEIN"/>
    <property type="match status" value="1"/>
</dbReference>
<accession>A0A7T7XMU6</accession>
<dbReference type="Proteomes" id="UP000595917">
    <property type="component" value="Chromosome"/>
</dbReference>
<gene>
    <name evidence="7" type="ORF">JFL75_20470</name>
</gene>
<dbReference type="Gene3D" id="3.40.190.10">
    <property type="entry name" value="Periplasmic binding protein-like II"/>
    <property type="match status" value="2"/>
</dbReference>
<dbReference type="PRINTS" id="PR00909">
    <property type="entry name" value="SPERMDNBNDNG"/>
</dbReference>